<gene>
    <name evidence="2" type="ORF">B0I28_102392</name>
</gene>
<keyword evidence="1" id="KW-0812">Transmembrane</keyword>
<organism evidence="2 3">
    <name type="scientific">Glycomyces artemisiae</name>
    <dbReference type="NCBI Taxonomy" id="1076443"/>
    <lineage>
        <taxon>Bacteria</taxon>
        <taxon>Bacillati</taxon>
        <taxon>Actinomycetota</taxon>
        <taxon>Actinomycetes</taxon>
        <taxon>Glycomycetales</taxon>
        <taxon>Glycomycetaceae</taxon>
        <taxon>Glycomyces</taxon>
    </lineage>
</organism>
<proteinExistence type="predicted"/>
<keyword evidence="1" id="KW-1133">Transmembrane helix</keyword>
<keyword evidence="3" id="KW-1185">Reference proteome</keyword>
<evidence type="ECO:0000256" key="1">
    <source>
        <dbReference type="SAM" id="Phobius"/>
    </source>
</evidence>
<accession>A0A2T0US92</accession>
<dbReference type="RefSeq" id="WP_106362962.1">
    <property type="nucleotide sequence ID" value="NZ_PVTJ01000002.1"/>
</dbReference>
<feature type="transmembrane region" description="Helical" evidence="1">
    <location>
        <begin position="54"/>
        <end position="72"/>
    </location>
</feature>
<evidence type="ECO:0000313" key="3">
    <source>
        <dbReference type="Proteomes" id="UP000238176"/>
    </source>
</evidence>
<comment type="caution">
    <text evidence="2">The sequence shown here is derived from an EMBL/GenBank/DDBJ whole genome shotgun (WGS) entry which is preliminary data.</text>
</comment>
<protein>
    <submittedName>
        <fullName evidence="2">Uncharacterized protein</fullName>
    </submittedName>
</protein>
<reference evidence="2 3" key="1">
    <citation type="submission" date="2018-03" db="EMBL/GenBank/DDBJ databases">
        <title>Genomic Encyclopedia of Type Strains, Phase III (KMG-III): the genomes of soil and plant-associated and newly described type strains.</title>
        <authorList>
            <person name="Whitman W."/>
        </authorList>
    </citation>
    <scope>NUCLEOTIDE SEQUENCE [LARGE SCALE GENOMIC DNA]</scope>
    <source>
        <strain evidence="2 3">CGMCC 4.7067</strain>
    </source>
</reference>
<dbReference type="Proteomes" id="UP000238176">
    <property type="component" value="Unassembled WGS sequence"/>
</dbReference>
<evidence type="ECO:0000313" key="2">
    <source>
        <dbReference type="EMBL" id="PRY60780.1"/>
    </source>
</evidence>
<keyword evidence="1" id="KW-0472">Membrane</keyword>
<dbReference type="OrthoDB" id="5195003at2"/>
<dbReference type="AlphaFoldDB" id="A0A2T0US92"/>
<dbReference type="EMBL" id="PVTJ01000002">
    <property type="protein sequence ID" value="PRY60780.1"/>
    <property type="molecule type" value="Genomic_DNA"/>
</dbReference>
<name>A0A2T0US92_9ACTN</name>
<sequence>MNTLKKIAKWTGIVLIGACGIVLLGGGKITSGTLMVVTAFLLVVLAGKHLVPRWVGIVLVCAVLGLVAWNISTTDLPGEVSGNAMACTEVVDTPETGIKFLDQVLYIFGGFAAQAEP</sequence>